<dbReference type="FunFam" id="3.40.50.300:FF:000508">
    <property type="entry name" value="ABC transporter C family member 5"/>
    <property type="match status" value="1"/>
</dbReference>
<dbReference type="InterPro" id="IPR044746">
    <property type="entry name" value="ABCC_6TM_D1"/>
</dbReference>
<keyword evidence="6" id="KW-0677">Repeat</keyword>
<dbReference type="SUPFAM" id="SSF52540">
    <property type="entry name" value="P-loop containing nucleoside triphosphate hydrolases"/>
    <property type="match status" value="2"/>
</dbReference>
<dbReference type="InterPro" id="IPR027417">
    <property type="entry name" value="P-loop_NTPase"/>
</dbReference>
<feature type="chain" id="PRO_5038482923" evidence="13">
    <location>
        <begin position="19"/>
        <end position="1377"/>
    </location>
</feature>
<comment type="similarity">
    <text evidence="2">Belongs to the ABC transporter superfamily. ABCC family. Conjugate transporter (TC 3.A.1.208) subfamily.</text>
</comment>
<dbReference type="GO" id="GO:0016020">
    <property type="term" value="C:membrane"/>
    <property type="evidence" value="ECO:0007669"/>
    <property type="project" value="UniProtKB-SubCell"/>
</dbReference>
<comment type="caution">
    <text evidence="16">The sequence shown here is derived from an EMBL/GenBank/DDBJ whole genome shotgun (WGS) entry which is preliminary data.</text>
</comment>
<feature type="region of interest" description="Disordered" evidence="11">
    <location>
        <begin position="82"/>
        <end position="104"/>
    </location>
</feature>
<evidence type="ECO:0000256" key="7">
    <source>
        <dbReference type="ARBA" id="ARBA00022741"/>
    </source>
</evidence>
<feature type="domain" description="ABC transporter" evidence="14">
    <location>
        <begin position="506"/>
        <end position="729"/>
    </location>
</feature>
<dbReference type="PROSITE" id="PS50929">
    <property type="entry name" value="ABC_TM1F"/>
    <property type="match status" value="2"/>
</dbReference>
<dbReference type="CDD" id="cd18580">
    <property type="entry name" value="ABC_6TM_ABCC_D2"/>
    <property type="match status" value="1"/>
</dbReference>
<evidence type="ECO:0000256" key="11">
    <source>
        <dbReference type="SAM" id="MobiDB-lite"/>
    </source>
</evidence>
<dbReference type="InterPro" id="IPR036640">
    <property type="entry name" value="ABC1_TM_sf"/>
</dbReference>
<dbReference type="Pfam" id="PF00005">
    <property type="entry name" value="ABC_tran"/>
    <property type="match status" value="2"/>
</dbReference>
<feature type="transmembrane region" description="Helical" evidence="12">
    <location>
        <begin position="1064"/>
        <end position="1090"/>
    </location>
</feature>
<keyword evidence="13" id="KW-0732">Signal</keyword>
<accession>A0A9D4UAZ3</accession>
<dbReference type="FunFam" id="3.40.50.300:FF:000169">
    <property type="entry name" value="ABC transporter C family member 3"/>
    <property type="match status" value="1"/>
</dbReference>
<dbReference type="FunFam" id="1.20.1560.10:FF:000003">
    <property type="entry name" value="ABC transporter C family member 10"/>
    <property type="match status" value="1"/>
</dbReference>
<dbReference type="GO" id="GO:0005524">
    <property type="term" value="F:ATP binding"/>
    <property type="evidence" value="ECO:0007669"/>
    <property type="project" value="UniProtKB-KW"/>
</dbReference>
<evidence type="ECO:0000256" key="13">
    <source>
        <dbReference type="SAM" id="SignalP"/>
    </source>
</evidence>
<feature type="transmembrane region" description="Helical" evidence="12">
    <location>
        <begin position="947"/>
        <end position="966"/>
    </location>
</feature>
<feature type="signal peptide" evidence="13">
    <location>
        <begin position="1"/>
        <end position="18"/>
    </location>
</feature>
<dbReference type="InterPro" id="IPR044726">
    <property type="entry name" value="ABCC_6TM_D2"/>
</dbReference>
<feature type="domain" description="ABC transmembrane type-1" evidence="15">
    <location>
        <begin position="192"/>
        <end position="472"/>
    </location>
</feature>
<feature type="transmembrane region" description="Helical" evidence="12">
    <location>
        <begin position="417"/>
        <end position="437"/>
    </location>
</feature>
<keyword evidence="3" id="KW-0813">Transport</keyword>
<evidence type="ECO:0000256" key="1">
    <source>
        <dbReference type="ARBA" id="ARBA00004141"/>
    </source>
</evidence>
<dbReference type="Gene3D" id="1.20.1560.10">
    <property type="entry name" value="ABC transporter type 1, transmembrane domain"/>
    <property type="match status" value="2"/>
</dbReference>
<comment type="subcellular location">
    <subcellularLocation>
        <location evidence="1">Membrane</location>
        <topology evidence="1">Multi-pass membrane protein</topology>
    </subcellularLocation>
</comment>
<dbReference type="InterPro" id="IPR050173">
    <property type="entry name" value="ABC_transporter_C-like"/>
</dbReference>
<dbReference type="Gene3D" id="3.40.50.300">
    <property type="entry name" value="P-loop containing nucleotide triphosphate hydrolases"/>
    <property type="match status" value="2"/>
</dbReference>
<dbReference type="PROSITE" id="PS50893">
    <property type="entry name" value="ABC_TRANSPORTER_2"/>
    <property type="match status" value="2"/>
</dbReference>
<dbReference type="Proteomes" id="UP000886520">
    <property type="component" value="Chromosome 19"/>
</dbReference>
<organism evidence="16 17">
    <name type="scientific">Adiantum capillus-veneris</name>
    <name type="common">Maidenhair fern</name>
    <dbReference type="NCBI Taxonomy" id="13818"/>
    <lineage>
        <taxon>Eukaryota</taxon>
        <taxon>Viridiplantae</taxon>
        <taxon>Streptophyta</taxon>
        <taxon>Embryophyta</taxon>
        <taxon>Tracheophyta</taxon>
        <taxon>Polypodiopsida</taxon>
        <taxon>Polypodiidae</taxon>
        <taxon>Polypodiales</taxon>
        <taxon>Pteridineae</taxon>
        <taxon>Pteridaceae</taxon>
        <taxon>Vittarioideae</taxon>
        <taxon>Adiantum</taxon>
    </lineage>
</organism>
<evidence type="ECO:0000256" key="3">
    <source>
        <dbReference type="ARBA" id="ARBA00022448"/>
    </source>
</evidence>
<dbReference type="Pfam" id="PF00664">
    <property type="entry name" value="ABC_membrane"/>
    <property type="match status" value="2"/>
</dbReference>
<feature type="transmembrane region" description="Helical" evidence="12">
    <location>
        <begin position="842"/>
        <end position="864"/>
    </location>
</feature>
<keyword evidence="9 12" id="KW-1133">Transmembrane helix</keyword>
<dbReference type="GO" id="GO:0140359">
    <property type="term" value="F:ABC-type transporter activity"/>
    <property type="evidence" value="ECO:0007669"/>
    <property type="project" value="InterPro"/>
</dbReference>
<dbReference type="CDD" id="cd03244">
    <property type="entry name" value="ABCC_MRP_domain2"/>
    <property type="match status" value="1"/>
</dbReference>
<keyword evidence="7" id="KW-0547">Nucleotide-binding</keyword>
<dbReference type="CDD" id="cd18579">
    <property type="entry name" value="ABC_6TM_ABCC_D1"/>
    <property type="match status" value="1"/>
</dbReference>
<feature type="transmembrane region" description="Helical" evidence="12">
    <location>
        <begin position="799"/>
        <end position="822"/>
    </location>
</feature>
<feature type="region of interest" description="Disordered" evidence="11">
    <location>
        <begin position="33"/>
        <end position="59"/>
    </location>
</feature>
<sequence length="1377" mass="153093">MPIAVPRLLLHALGLSELLDMFPHFMQSSAEECNHQNTLWPPQEEEEEGILSSKPPPRSVMAPAVEYSEPLLDALPISSRSDDPAWKQLKGGGSTSGQPQHDLQSEVHNVEKEVPMQQANCLSRLAFHWVQPLLYLGNSRVLELTDVPGIPAQDRAQKNVQDFLKAWNARKAQKRTPSVCRALLQCYWRDVLWTGFLAFLKGAGTVAGPIFLYFFVDYAAGHVAFAHEGPILAASLFFVKMIENFSQRHWYFGVRRLGLKVQSAVMAAVYEKELRLSSAGKRRHATGEIVNYISVDAYRLSELIWWMHWTWMVPFEIVVSLCILFAVVGLATVPGLILIILFILLITPLIMSMQSCQAEFMAAQDERLRATSEILSGMKVIKLQAWEENFNGFIARMRALEFKWLTGTQRKRNYATILYWLMPTIVTAIVLITCILMNMSLTSTIVFTVLATFRIIQDPIRTVPDVLSAIIQAHVAFQRLDVFLQEEELSADAVKRDTCCRSEYAVRADSAVLSWDSEELKPSLRNINLVVKRGEKLAICGAIGSGKSTLLYSILGEIPNLQGSVEVCGKIAYVAQTAWIQTGSVRDNILFGLPYDEERYRNAVRACALDQDFKSFSHGDLTEIGERGINMSGGQKQRIQLARAVYNDADIYLLDDPFSAVDAHTAATLFHDCVMGALRQKTVLLVTHQVEFLPAMDSILVMQDGEIRQAGTYNDLLVSGDAFLRLVRAHEEALHSVSGNGYSHTQDEEIRVGINMVGTVLQKRMSREEILEKANRVDASTQLVQEEEKESGDAGWKPYADYILVAGGKLAIVGMVVTQLAFSAAQLYSNVWLATEVSNTAISSSLLIVVYGLVSSLSVVFFFFRSAIMVNLGLKASNSFFHGLMDAIMKAPMSFFDSTPSGRILNRASVDMSVLDLDIPFCFGFVLALVFDLLGIVIATAAATWEIIVVVIPALLLVQYLQKYYAAAARELSRINSTTKAPIVNNSSETISGAATIRAFDMMETFRKRNLVLIDDDASVYFHKHACLEWLIFRIELSCSVVVTAAALLVIVKDNISPGFAGLAITYVLALNNCQIFLSWWQCMFAIFIVSVERIKQFMQLPMEAPAVIESNRPPTQWPSKGKVVLESLQIRYRENSPMVLKGISCTFEGGQKVGVVGRTGSGKTTLISAIFRLVEPCGGMIHIDGIDICSIGLHDLRFKLGIIPQEPVLFRGTVRTNLDPLSQYSDLEVWETLDKCQLGKVIRRLPLQLESPVADQGENWSAGQRQLFCLGRVLLKRSQLLVLDEATASIDSHTDALLQRLIRDEFSACTVITVAHRIPTVIDSDLVLALRDGYLIECAPPRRLMEQKASLFGQLVAEYWAQAGRDASSSSSSQKT</sequence>
<evidence type="ECO:0000256" key="6">
    <source>
        <dbReference type="ARBA" id="ARBA00022737"/>
    </source>
</evidence>
<dbReference type="SMART" id="SM00382">
    <property type="entry name" value="AAA"/>
    <property type="match status" value="2"/>
</dbReference>
<evidence type="ECO:0000256" key="10">
    <source>
        <dbReference type="ARBA" id="ARBA00023136"/>
    </source>
</evidence>
<protein>
    <submittedName>
        <fullName evidence="16">Uncharacterized protein</fullName>
    </submittedName>
</protein>
<feature type="transmembrane region" description="Helical" evidence="12">
    <location>
        <begin position="921"/>
        <end position="941"/>
    </location>
</feature>
<evidence type="ECO:0000259" key="15">
    <source>
        <dbReference type="PROSITE" id="PS50929"/>
    </source>
</evidence>
<evidence type="ECO:0000256" key="4">
    <source>
        <dbReference type="ARBA" id="ARBA00022528"/>
    </source>
</evidence>
<name>A0A9D4UAZ3_ADICA</name>
<gene>
    <name evidence="16" type="ORF">GOP47_0019403</name>
</gene>
<dbReference type="InterPro" id="IPR003593">
    <property type="entry name" value="AAA+_ATPase"/>
</dbReference>
<feature type="transmembrane region" description="Helical" evidence="12">
    <location>
        <begin position="317"/>
        <end position="345"/>
    </location>
</feature>
<evidence type="ECO:0000256" key="12">
    <source>
        <dbReference type="SAM" id="Phobius"/>
    </source>
</evidence>
<dbReference type="InterPro" id="IPR003439">
    <property type="entry name" value="ABC_transporter-like_ATP-bd"/>
</dbReference>
<keyword evidence="10 12" id="KW-0472">Membrane</keyword>
<dbReference type="PANTHER" id="PTHR24223:SF108">
    <property type="entry name" value="ABC TRANSPORTER C FAMILY MEMBER 8"/>
    <property type="match status" value="1"/>
</dbReference>
<keyword evidence="17" id="KW-1185">Reference proteome</keyword>
<dbReference type="PANTHER" id="PTHR24223">
    <property type="entry name" value="ATP-BINDING CASSETTE SUB-FAMILY C"/>
    <property type="match status" value="1"/>
</dbReference>
<dbReference type="FunFam" id="1.20.1560.10:FF:000002">
    <property type="entry name" value="ABC transporter C family member 5"/>
    <property type="match status" value="1"/>
</dbReference>
<dbReference type="OrthoDB" id="6500128at2759"/>
<dbReference type="EMBL" id="JABFUD020000019">
    <property type="protein sequence ID" value="KAI5064708.1"/>
    <property type="molecule type" value="Genomic_DNA"/>
</dbReference>
<evidence type="ECO:0000313" key="17">
    <source>
        <dbReference type="Proteomes" id="UP000886520"/>
    </source>
</evidence>
<dbReference type="InterPro" id="IPR011527">
    <property type="entry name" value="ABC1_TM_dom"/>
</dbReference>
<reference evidence="16" key="1">
    <citation type="submission" date="2021-01" db="EMBL/GenBank/DDBJ databases">
        <title>Adiantum capillus-veneris genome.</title>
        <authorList>
            <person name="Fang Y."/>
            <person name="Liao Q."/>
        </authorList>
    </citation>
    <scope>NUCLEOTIDE SEQUENCE</scope>
    <source>
        <strain evidence="16">H3</strain>
        <tissue evidence="16">Leaf</tissue>
    </source>
</reference>
<dbReference type="CDD" id="cd03250">
    <property type="entry name" value="ABCC_MRP_domain1"/>
    <property type="match status" value="1"/>
</dbReference>
<keyword evidence="8" id="KW-0067">ATP-binding</keyword>
<evidence type="ECO:0000256" key="8">
    <source>
        <dbReference type="ARBA" id="ARBA00022840"/>
    </source>
</evidence>
<dbReference type="SUPFAM" id="SSF90123">
    <property type="entry name" value="ABC transporter transmembrane region"/>
    <property type="match status" value="2"/>
</dbReference>
<keyword evidence="4" id="KW-0934">Plastid</keyword>
<evidence type="ECO:0000259" key="14">
    <source>
        <dbReference type="PROSITE" id="PS50893"/>
    </source>
</evidence>
<dbReference type="InterPro" id="IPR017871">
    <property type="entry name" value="ABC_transporter-like_CS"/>
</dbReference>
<evidence type="ECO:0000256" key="9">
    <source>
        <dbReference type="ARBA" id="ARBA00022989"/>
    </source>
</evidence>
<feature type="transmembrane region" description="Helical" evidence="12">
    <location>
        <begin position="191"/>
        <end position="216"/>
    </location>
</feature>
<evidence type="ECO:0000313" key="16">
    <source>
        <dbReference type="EMBL" id="KAI5064708.1"/>
    </source>
</evidence>
<feature type="domain" description="ABC transporter" evidence="14">
    <location>
        <begin position="1126"/>
        <end position="1358"/>
    </location>
</feature>
<evidence type="ECO:0000256" key="2">
    <source>
        <dbReference type="ARBA" id="ARBA00009726"/>
    </source>
</evidence>
<proteinExistence type="inferred from homology"/>
<evidence type="ECO:0000256" key="5">
    <source>
        <dbReference type="ARBA" id="ARBA00022692"/>
    </source>
</evidence>
<feature type="domain" description="ABC transmembrane type-1" evidence="15">
    <location>
        <begin position="810"/>
        <end position="1071"/>
    </location>
</feature>
<dbReference type="PROSITE" id="PS00211">
    <property type="entry name" value="ABC_TRANSPORTER_1"/>
    <property type="match status" value="1"/>
</dbReference>
<dbReference type="GO" id="GO:0016887">
    <property type="term" value="F:ATP hydrolysis activity"/>
    <property type="evidence" value="ECO:0007669"/>
    <property type="project" value="InterPro"/>
</dbReference>
<feature type="transmembrane region" description="Helical" evidence="12">
    <location>
        <begin position="1031"/>
        <end position="1052"/>
    </location>
</feature>
<keyword evidence="4" id="KW-0150">Chloroplast</keyword>
<keyword evidence="5 12" id="KW-0812">Transmembrane</keyword>